<proteinExistence type="predicted"/>
<gene>
    <name evidence="2" type="ORF">MGM1_1400</name>
</gene>
<evidence type="ECO:0000313" key="3">
    <source>
        <dbReference type="Proteomes" id="UP000030066"/>
    </source>
</evidence>
<evidence type="ECO:0000313" key="2">
    <source>
        <dbReference type="EMBL" id="AIV03527.1"/>
    </source>
</evidence>
<dbReference type="SUPFAM" id="SSF55174">
    <property type="entry name" value="Alpha-L RNA-binding motif"/>
    <property type="match status" value="1"/>
</dbReference>
<reference evidence="2 3" key="1">
    <citation type="journal article" date="2014" name="PLoS ONE">
        <title>An emerging Mycoplasma associated with trichomoniasis, vaginal infection and disease.</title>
        <authorList>
            <consortium name="Vaginal Microbiome Consortium"/>
            <person name="Fettweis J.M."/>
            <person name="Serrano M.G."/>
            <person name="Huang B."/>
            <person name="Brooks J.P."/>
            <person name="Glascock A.L."/>
            <person name="Sheth N.U."/>
            <person name="Strauss J.F.III."/>
            <person name="Jefferson K.K."/>
            <person name="Buck G.A."/>
        </authorList>
    </citation>
    <scope>NUCLEOTIDE SEQUENCE [LARGE SCALE GENOMIC DNA]</scope>
    <source>
        <strain evidence="2 3">VCU_M1</strain>
    </source>
</reference>
<dbReference type="STRING" id="1318617.MGM1_1400"/>
<dbReference type="AlphaFoldDB" id="A0A097SSE9"/>
<dbReference type="Pfam" id="PF13275">
    <property type="entry name" value="S4_2"/>
    <property type="match status" value="1"/>
</dbReference>
<dbReference type="Proteomes" id="UP000030066">
    <property type="component" value="Chromosome"/>
</dbReference>
<keyword evidence="3" id="KW-1185">Reference proteome</keyword>
<sequence length="75" mass="8811">MKQKCVFNITTEYIQLQQLLKLLNFIPTGGYARNFLVTNNVYVNGVIEKRRGKKLYPNDEIMIKNTLIVIKKESY</sequence>
<dbReference type="GO" id="GO:0003723">
    <property type="term" value="F:RNA binding"/>
    <property type="evidence" value="ECO:0007669"/>
    <property type="project" value="UniProtKB-KW"/>
</dbReference>
<name>A0A097SSE9_9BACT</name>
<protein>
    <submittedName>
        <fullName evidence="2">S4 domain-containing protein</fullName>
    </submittedName>
</protein>
<dbReference type="EMBL" id="CP007711">
    <property type="protein sequence ID" value="AIV03527.1"/>
    <property type="molecule type" value="Genomic_DNA"/>
</dbReference>
<dbReference type="eggNOG" id="COG2501">
    <property type="taxonomic scope" value="Bacteria"/>
</dbReference>
<evidence type="ECO:0000256" key="1">
    <source>
        <dbReference type="PROSITE-ProRule" id="PRU00182"/>
    </source>
</evidence>
<dbReference type="InterPro" id="IPR036986">
    <property type="entry name" value="S4_RNA-bd_sf"/>
</dbReference>
<dbReference type="PROSITE" id="PS50889">
    <property type="entry name" value="S4"/>
    <property type="match status" value="1"/>
</dbReference>
<dbReference type="HOGENOM" id="CLU_127162_4_0_14"/>
<organism evidence="2 3">
    <name type="scientific">Candidatus Malacoplasma girerdii</name>
    <dbReference type="NCBI Taxonomy" id="1318617"/>
    <lineage>
        <taxon>Bacteria</taxon>
        <taxon>Bacillati</taxon>
        <taxon>Mycoplasmatota</taxon>
        <taxon>Mycoplasmoidales</taxon>
        <taxon>Mycoplasmoidaceae</taxon>
        <taxon>Malacoplasma</taxon>
    </lineage>
</organism>
<keyword evidence="1" id="KW-0694">RNA-binding</keyword>
<accession>A0A097SSE9</accession>
<dbReference type="KEGG" id="mgj:MGM1_1400"/>
<dbReference type="Gene3D" id="3.10.290.10">
    <property type="entry name" value="RNA-binding S4 domain"/>
    <property type="match status" value="1"/>
</dbReference>